<dbReference type="EMBL" id="KZ805320">
    <property type="protein sequence ID" value="PVI04602.1"/>
    <property type="molecule type" value="Genomic_DNA"/>
</dbReference>
<dbReference type="SMART" id="SM00175">
    <property type="entry name" value="RAB"/>
    <property type="match status" value="1"/>
</dbReference>
<sequence>MDDLKITPAGEVNLKLCFVGDGACGKTSFLLSTSKGVFHNYYIPTVFEIYTADFEVQGVQFNCAFWDTAGQDDYDRIRRLSYPDTHVICICFEIGDPDSFENILDKWDPEVRRYKKRRVPIFLLGFKKDLRNDPITIGKLEKTNRTVVSRTEAEEMARKIGAVAYLESSAVRHEGTKETFKTMFSMILEESPELKKRYAAGRWRRTAAKLIQLD</sequence>
<dbReference type="PROSITE" id="PS51419">
    <property type="entry name" value="RAB"/>
    <property type="match status" value="1"/>
</dbReference>
<dbReference type="Pfam" id="PF00071">
    <property type="entry name" value="Ras"/>
    <property type="match status" value="1"/>
</dbReference>
<dbReference type="STRING" id="97972.A0A2V1E374"/>
<evidence type="ECO:0000313" key="5">
    <source>
        <dbReference type="EMBL" id="PVI04602.1"/>
    </source>
</evidence>
<dbReference type="PROSITE" id="PS51420">
    <property type="entry name" value="RHO"/>
    <property type="match status" value="1"/>
</dbReference>
<dbReference type="OrthoDB" id="3787912at2759"/>
<dbReference type="AlphaFoldDB" id="A0A2V1E374"/>
<dbReference type="GO" id="GO:0005525">
    <property type="term" value="F:GTP binding"/>
    <property type="evidence" value="ECO:0007669"/>
    <property type="project" value="UniProtKB-KW"/>
</dbReference>
<evidence type="ECO:0000256" key="2">
    <source>
        <dbReference type="ARBA" id="ARBA00022481"/>
    </source>
</evidence>
<gene>
    <name evidence="5" type="ORF">DM02DRAFT_691604</name>
</gene>
<keyword evidence="4" id="KW-0342">GTP-binding</keyword>
<dbReference type="PANTHER" id="PTHR24072">
    <property type="entry name" value="RHO FAMILY GTPASE"/>
    <property type="match status" value="1"/>
</dbReference>
<dbReference type="NCBIfam" id="TIGR00231">
    <property type="entry name" value="small_GTP"/>
    <property type="match status" value="1"/>
</dbReference>
<evidence type="ECO:0000256" key="4">
    <source>
        <dbReference type="ARBA" id="ARBA00023134"/>
    </source>
</evidence>
<dbReference type="PROSITE" id="PS51421">
    <property type="entry name" value="RAS"/>
    <property type="match status" value="1"/>
</dbReference>
<organism evidence="5 6">
    <name type="scientific">Periconia macrospinosa</name>
    <dbReference type="NCBI Taxonomy" id="97972"/>
    <lineage>
        <taxon>Eukaryota</taxon>
        <taxon>Fungi</taxon>
        <taxon>Dikarya</taxon>
        <taxon>Ascomycota</taxon>
        <taxon>Pezizomycotina</taxon>
        <taxon>Dothideomycetes</taxon>
        <taxon>Pleosporomycetidae</taxon>
        <taxon>Pleosporales</taxon>
        <taxon>Massarineae</taxon>
        <taxon>Periconiaceae</taxon>
        <taxon>Periconia</taxon>
    </lineage>
</organism>
<dbReference type="InterPro" id="IPR003578">
    <property type="entry name" value="Small_GTPase_Rho"/>
</dbReference>
<dbReference type="Gene3D" id="3.40.50.300">
    <property type="entry name" value="P-loop containing nucleotide triphosphate hydrolases"/>
    <property type="match status" value="1"/>
</dbReference>
<dbReference type="PRINTS" id="PR00449">
    <property type="entry name" value="RASTRNSFRMNG"/>
</dbReference>
<accession>A0A2V1E374</accession>
<dbReference type="Proteomes" id="UP000244855">
    <property type="component" value="Unassembled WGS sequence"/>
</dbReference>
<evidence type="ECO:0000313" key="6">
    <source>
        <dbReference type="Proteomes" id="UP000244855"/>
    </source>
</evidence>
<dbReference type="SUPFAM" id="SSF52540">
    <property type="entry name" value="P-loop containing nucleoside triphosphate hydrolases"/>
    <property type="match status" value="1"/>
</dbReference>
<reference evidence="5 6" key="1">
    <citation type="journal article" date="2018" name="Sci. Rep.">
        <title>Comparative genomics provides insights into the lifestyle and reveals functional heterogeneity of dark septate endophytic fungi.</title>
        <authorList>
            <person name="Knapp D.G."/>
            <person name="Nemeth J.B."/>
            <person name="Barry K."/>
            <person name="Hainaut M."/>
            <person name="Henrissat B."/>
            <person name="Johnson J."/>
            <person name="Kuo A."/>
            <person name="Lim J.H.P."/>
            <person name="Lipzen A."/>
            <person name="Nolan M."/>
            <person name="Ohm R.A."/>
            <person name="Tamas L."/>
            <person name="Grigoriev I.V."/>
            <person name="Spatafora J.W."/>
            <person name="Nagy L.G."/>
            <person name="Kovacs G.M."/>
        </authorList>
    </citation>
    <scope>NUCLEOTIDE SEQUENCE [LARGE SCALE GENOMIC DNA]</scope>
    <source>
        <strain evidence="5 6">DSE2036</strain>
    </source>
</reference>
<dbReference type="InterPro" id="IPR027417">
    <property type="entry name" value="P-loop_NTPase"/>
</dbReference>
<name>A0A2V1E374_9PLEO</name>
<dbReference type="CDD" id="cd00157">
    <property type="entry name" value="Rho"/>
    <property type="match status" value="1"/>
</dbReference>
<comment type="similarity">
    <text evidence="1">Belongs to the small GTPase superfamily. Rho family.</text>
</comment>
<protein>
    <submittedName>
        <fullName evidence="5">Uncharacterized protein</fullName>
    </submittedName>
</protein>
<dbReference type="GO" id="GO:0003924">
    <property type="term" value="F:GTPase activity"/>
    <property type="evidence" value="ECO:0007669"/>
    <property type="project" value="InterPro"/>
</dbReference>
<keyword evidence="3" id="KW-0547">Nucleotide-binding</keyword>
<evidence type="ECO:0000256" key="1">
    <source>
        <dbReference type="ARBA" id="ARBA00010142"/>
    </source>
</evidence>
<dbReference type="InterPro" id="IPR001806">
    <property type="entry name" value="Small_GTPase"/>
</dbReference>
<dbReference type="SMART" id="SM00174">
    <property type="entry name" value="RHO"/>
    <property type="match status" value="1"/>
</dbReference>
<proteinExistence type="inferred from homology"/>
<dbReference type="FunFam" id="3.40.50.300:FF:001179">
    <property type="entry name" value="Rho family GTPase"/>
    <property type="match status" value="1"/>
</dbReference>
<keyword evidence="6" id="KW-1185">Reference proteome</keyword>
<evidence type="ECO:0000256" key="3">
    <source>
        <dbReference type="ARBA" id="ARBA00022741"/>
    </source>
</evidence>
<dbReference type="SMART" id="SM00173">
    <property type="entry name" value="RAS"/>
    <property type="match status" value="1"/>
</dbReference>
<dbReference type="GO" id="GO:0007264">
    <property type="term" value="P:small GTPase-mediated signal transduction"/>
    <property type="evidence" value="ECO:0007669"/>
    <property type="project" value="InterPro"/>
</dbReference>
<dbReference type="InterPro" id="IPR005225">
    <property type="entry name" value="Small_GTP-bd"/>
</dbReference>
<keyword evidence="2" id="KW-0488">Methylation</keyword>